<keyword evidence="1" id="KW-0880">Kelch repeat</keyword>
<dbReference type="STRING" id="946333.A4W93_03925"/>
<dbReference type="InterPro" id="IPR013783">
    <property type="entry name" value="Ig-like_fold"/>
</dbReference>
<dbReference type="Gene3D" id="2.120.10.80">
    <property type="entry name" value="Kelch-type beta propeller"/>
    <property type="match status" value="1"/>
</dbReference>
<dbReference type="GO" id="GO:0016020">
    <property type="term" value="C:membrane"/>
    <property type="evidence" value="ECO:0007669"/>
    <property type="project" value="InterPro"/>
</dbReference>
<dbReference type="InterPro" id="IPR006652">
    <property type="entry name" value="Kelch_1"/>
</dbReference>
<dbReference type="AlphaFoldDB" id="A0A1W6LHM0"/>
<evidence type="ECO:0000256" key="2">
    <source>
        <dbReference type="ARBA" id="ARBA00022737"/>
    </source>
</evidence>
<dbReference type="PANTHER" id="PTHR45632:SF3">
    <property type="entry name" value="KELCH-LIKE PROTEIN 32"/>
    <property type="match status" value="1"/>
</dbReference>
<dbReference type="SMART" id="SM00612">
    <property type="entry name" value="Kelch"/>
    <property type="match status" value="4"/>
</dbReference>
<evidence type="ECO:0000313" key="3">
    <source>
        <dbReference type="EMBL" id="ARN23713.1"/>
    </source>
</evidence>
<dbReference type="SUPFAM" id="SSF49313">
    <property type="entry name" value="Cadherin-like"/>
    <property type="match status" value="2"/>
</dbReference>
<dbReference type="Gene3D" id="2.60.40.10">
    <property type="entry name" value="Immunoglobulins"/>
    <property type="match status" value="1"/>
</dbReference>
<sequence>MVTAENAAGSTTARVDIEVRQTPAMPAGLTYRETAVVYTVGEAIAPNAPASSGGPIATYTIAPTLPAGLSLDAQTGVVSGTPTAVTAQTSHTVTGTNAAGSTDVALHITVKAALVAPASLVYSAPKVLYVATEAIVPNAAQTTGGPVTTFTVAPALPAGLSLNAQTGAITGTPAAPQSLAAYTVTAVNAAGSVQAQVQIATTARGSWAPATTIAPARHYFALTRLNDGKVLATGGYTAGGVTSSAALYDPATGTWAPTASMLAARNGHTATLLLDGRVLVAGGSDTARNGVLLTEIFDPVANTWTATGSIAEPREWHSAARLPNGKVLIVGGHTSQPTLNFSQTAELYDPAVGTWTTAATPLTTPRSQHAMELLPGGNAVLVIGGVNRNGFVTTAEVFSVDGTSTTSMPIGIQGNLFRSVMLADGSVLTLADGSTTALRFQPATSTWTTSTFAATRALPTLTTLADGRVLLAGGGNLNTAEVFHPDFDVWTTASPMATGRRAASAVLLNDGRVLTVGGFSGSGEVDASETYLP</sequence>
<dbReference type="Pfam" id="PF01344">
    <property type="entry name" value="Kelch_1"/>
    <property type="match status" value="1"/>
</dbReference>
<proteinExistence type="predicted"/>
<gene>
    <name evidence="3" type="ORF">A4W93_03925</name>
</gene>
<dbReference type="InterPro" id="IPR015915">
    <property type="entry name" value="Kelch-typ_b-propeller"/>
</dbReference>
<evidence type="ECO:0000313" key="4">
    <source>
        <dbReference type="Proteomes" id="UP000193427"/>
    </source>
</evidence>
<accession>A0A1W6LHM0</accession>
<reference evidence="3 4" key="1">
    <citation type="submission" date="2016-04" db="EMBL/GenBank/DDBJ databases">
        <title>Complete genome sequence of natural rubber-degrading, novel Gram-negative bacterium, Rhizobacter gummiphilus strain NS21.</title>
        <authorList>
            <person name="Tabata M."/>
            <person name="Kasai D."/>
            <person name="Fukuda M."/>
        </authorList>
    </citation>
    <scope>NUCLEOTIDE SEQUENCE [LARGE SCALE GENOMIC DNA]</scope>
    <source>
        <strain evidence="3 4">NS21</strain>
    </source>
</reference>
<dbReference type="PANTHER" id="PTHR45632">
    <property type="entry name" value="LD33804P"/>
    <property type="match status" value="1"/>
</dbReference>
<dbReference type="GO" id="GO:0005509">
    <property type="term" value="F:calcium ion binding"/>
    <property type="evidence" value="ECO:0007669"/>
    <property type="project" value="InterPro"/>
</dbReference>
<evidence type="ECO:0000256" key="1">
    <source>
        <dbReference type="ARBA" id="ARBA00022441"/>
    </source>
</evidence>
<protein>
    <submittedName>
        <fullName evidence="3">Uncharacterized protein</fullName>
    </submittedName>
</protein>
<dbReference type="Proteomes" id="UP000193427">
    <property type="component" value="Chromosome"/>
</dbReference>
<keyword evidence="2" id="KW-0677">Repeat</keyword>
<dbReference type="InterPro" id="IPR037293">
    <property type="entry name" value="Gal_Oxidase_central_sf"/>
</dbReference>
<keyword evidence="4" id="KW-1185">Reference proteome</keyword>
<name>A0A1W6LHM0_9BURK</name>
<dbReference type="Gene3D" id="2.130.10.80">
    <property type="entry name" value="Galactose oxidase/kelch, beta-propeller"/>
    <property type="match status" value="1"/>
</dbReference>
<dbReference type="InterPro" id="IPR015919">
    <property type="entry name" value="Cadherin-like_sf"/>
</dbReference>
<dbReference type="Pfam" id="PF05345">
    <property type="entry name" value="He_PIG"/>
    <property type="match status" value="2"/>
</dbReference>
<organism evidence="3 4">
    <name type="scientific">Piscinibacter gummiphilus</name>
    <dbReference type="NCBI Taxonomy" id="946333"/>
    <lineage>
        <taxon>Bacteria</taxon>
        <taxon>Pseudomonadati</taxon>
        <taxon>Pseudomonadota</taxon>
        <taxon>Betaproteobacteria</taxon>
        <taxon>Burkholderiales</taxon>
        <taxon>Sphaerotilaceae</taxon>
        <taxon>Piscinibacter</taxon>
    </lineage>
</organism>
<dbReference type="EMBL" id="CP015118">
    <property type="protein sequence ID" value="ARN23713.1"/>
    <property type="molecule type" value="Genomic_DNA"/>
</dbReference>
<dbReference type="KEGG" id="rgu:A4W93_03925"/>
<dbReference type="SUPFAM" id="SSF117281">
    <property type="entry name" value="Kelch motif"/>
    <property type="match status" value="2"/>
</dbReference>